<keyword evidence="2" id="KW-1185">Reference proteome</keyword>
<protein>
    <submittedName>
        <fullName evidence="1">Uncharacterized protein</fullName>
    </submittedName>
</protein>
<evidence type="ECO:0000313" key="1">
    <source>
        <dbReference type="EMBL" id="KAK7280993.1"/>
    </source>
</evidence>
<comment type="caution">
    <text evidence="1">The sequence shown here is derived from an EMBL/GenBank/DDBJ whole genome shotgun (WGS) entry which is preliminary data.</text>
</comment>
<dbReference type="SUPFAM" id="SSF52058">
    <property type="entry name" value="L domain-like"/>
    <property type="match status" value="1"/>
</dbReference>
<sequence>MGGSFEEGWRGGKATFDMKNNLQTFKEIQDILKLSYDGLDGEERDIFLLRWYNWTMHDLIREMGKEIVCGESNDPRDQSHSKPKTTYGKWSYLERLWDGVQNLVKLRKILLSKCKHLTELPDFSKAVNIECVDLFYCTRLLALRPSILSLQNLAELQLKGCNNLKSLQSGHQFKSLKYINARGCTSLKEFSVTSENMKGLDLAMTSMAILHSLDFLINKHEYWNCGFSKTLPHNSST</sequence>
<reference evidence="1 2" key="1">
    <citation type="submission" date="2024-01" db="EMBL/GenBank/DDBJ databases">
        <title>The genomes of 5 underutilized Papilionoideae crops provide insights into root nodulation and disease resistanc.</title>
        <authorList>
            <person name="Yuan L."/>
        </authorList>
    </citation>
    <scope>NUCLEOTIDE SEQUENCE [LARGE SCALE GENOMIC DNA]</scope>
    <source>
        <strain evidence="1">ZHUSHIDOU_FW_LH</strain>
        <tissue evidence="1">Leaf</tissue>
    </source>
</reference>
<dbReference type="PANTHER" id="PTHR11017:SF479">
    <property type="entry name" value="DISEASE RESISTANCE PROTEIN (TIR-NBS-LRR CLASS) FAMILY"/>
    <property type="match status" value="1"/>
</dbReference>
<dbReference type="EMBL" id="JAYWIO010000002">
    <property type="protein sequence ID" value="KAK7280993.1"/>
    <property type="molecule type" value="Genomic_DNA"/>
</dbReference>
<dbReference type="InterPro" id="IPR044974">
    <property type="entry name" value="Disease_R_plants"/>
</dbReference>
<gene>
    <name evidence="1" type="ORF">RIF29_08609</name>
</gene>
<dbReference type="AlphaFoldDB" id="A0AAN9FXH1"/>
<dbReference type="Proteomes" id="UP001372338">
    <property type="component" value="Unassembled WGS sequence"/>
</dbReference>
<name>A0AAN9FXH1_CROPI</name>
<organism evidence="1 2">
    <name type="scientific">Crotalaria pallida</name>
    <name type="common">Smooth rattlebox</name>
    <name type="synonym">Crotalaria striata</name>
    <dbReference type="NCBI Taxonomy" id="3830"/>
    <lineage>
        <taxon>Eukaryota</taxon>
        <taxon>Viridiplantae</taxon>
        <taxon>Streptophyta</taxon>
        <taxon>Embryophyta</taxon>
        <taxon>Tracheophyta</taxon>
        <taxon>Spermatophyta</taxon>
        <taxon>Magnoliopsida</taxon>
        <taxon>eudicotyledons</taxon>
        <taxon>Gunneridae</taxon>
        <taxon>Pentapetalae</taxon>
        <taxon>rosids</taxon>
        <taxon>fabids</taxon>
        <taxon>Fabales</taxon>
        <taxon>Fabaceae</taxon>
        <taxon>Papilionoideae</taxon>
        <taxon>50 kb inversion clade</taxon>
        <taxon>genistoids sensu lato</taxon>
        <taxon>core genistoids</taxon>
        <taxon>Crotalarieae</taxon>
        <taxon>Crotalaria</taxon>
    </lineage>
</organism>
<dbReference type="InterPro" id="IPR032675">
    <property type="entry name" value="LRR_dom_sf"/>
</dbReference>
<evidence type="ECO:0000313" key="2">
    <source>
        <dbReference type="Proteomes" id="UP001372338"/>
    </source>
</evidence>
<dbReference type="Gene3D" id="3.80.10.10">
    <property type="entry name" value="Ribonuclease Inhibitor"/>
    <property type="match status" value="1"/>
</dbReference>
<dbReference type="PANTHER" id="PTHR11017">
    <property type="entry name" value="LEUCINE-RICH REPEAT-CONTAINING PROTEIN"/>
    <property type="match status" value="1"/>
</dbReference>
<accession>A0AAN9FXH1</accession>
<dbReference type="GO" id="GO:0006952">
    <property type="term" value="P:defense response"/>
    <property type="evidence" value="ECO:0007669"/>
    <property type="project" value="InterPro"/>
</dbReference>
<proteinExistence type="predicted"/>